<comment type="caution">
    <text evidence="4">The sequence shown here is derived from an EMBL/GenBank/DDBJ whole genome shotgun (WGS) entry which is preliminary data.</text>
</comment>
<gene>
    <name evidence="4" type="ORF">ACFQZJ_10905</name>
</gene>
<dbReference type="CDD" id="cd03401">
    <property type="entry name" value="SPFH_prohibitin"/>
    <property type="match status" value="1"/>
</dbReference>
<dbReference type="InterPro" id="IPR001107">
    <property type="entry name" value="Band_7"/>
</dbReference>
<dbReference type="Pfam" id="PF01145">
    <property type="entry name" value="Band_7"/>
    <property type="match status" value="1"/>
</dbReference>
<dbReference type="EMBL" id="JBHTHY010000007">
    <property type="protein sequence ID" value="MFD0797973.1"/>
    <property type="molecule type" value="Genomic_DNA"/>
</dbReference>
<sequence>MSKLKHIIAVSVAVVLFSSCAVIRPGEAGVKQTLGKFSDNIITEGTMVYNPLISRVIKESTQTNNIKLILSLPSKEGLSVDSEISILYRLDKKKIPSVLENLGQEYESVITSVFRSASSDVCAKFFAKDMHSGMRAVIEEEIKVKMDELLLKQADGIELIAVLMKRIRLPRGLANSIEEKLQAEQDAMRLVFVLEQAKLEAQRKIIEAEAERDAQIILANGLTQEIIQIKSIEAFKELSNSPNSKVIITDGKTPLLIEPQN</sequence>
<keyword evidence="2" id="KW-0732">Signal</keyword>
<comment type="subcellular location">
    <subcellularLocation>
        <location evidence="1">Membrane</location>
        <topology evidence="1">Single-pass membrane protein</topology>
    </subcellularLocation>
</comment>
<dbReference type="PROSITE" id="PS51257">
    <property type="entry name" value="PROKAR_LIPOPROTEIN"/>
    <property type="match status" value="1"/>
</dbReference>
<accession>A0ABW3B3T9</accession>
<evidence type="ECO:0000259" key="3">
    <source>
        <dbReference type="SMART" id="SM00244"/>
    </source>
</evidence>
<evidence type="ECO:0000313" key="4">
    <source>
        <dbReference type="EMBL" id="MFD0797973.1"/>
    </source>
</evidence>
<keyword evidence="5" id="KW-1185">Reference proteome</keyword>
<dbReference type="PANTHER" id="PTHR23222">
    <property type="entry name" value="PROHIBITIN"/>
    <property type="match status" value="1"/>
</dbReference>
<dbReference type="SMART" id="SM00244">
    <property type="entry name" value="PHB"/>
    <property type="match status" value="1"/>
</dbReference>
<dbReference type="Gene3D" id="3.30.479.30">
    <property type="entry name" value="Band 7 domain"/>
    <property type="match status" value="1"/>
</dbReference>
<organism evidence="4 5">
    <name type="scientific">Maribacter chungangensis</name>
    <dbReference type="NCBI Taxonomy" id="1069117"/>
    <lineage>
        <taxon>Bacteria</taxon>
        <taxon>Pseudomonadati</taxon>
        <taxon>Bacteroidota</taxon>
        <taxon>Flavobacteriia</taxon>
        <taxon>Flavobacteriales</taxon>
        <taxon>Flavobacteriaceae</taxon>
        <taxon>Maribacter</taxon>
    </lineage>
</organism>
<evidence type="ECO:0000313" key="5">
    <source>
        <dbReference type="Proteomes" id="UP001597012"/>
    </source>
</evidence>
<dbReference type="PRINTS" id="PR00679">
    <property type="entry name" value="PROHIBITIN"/>
</dbReference>
<feature type="chain" id="PRO_5045575498" evidence="2">
    <location>
        <begin position="22"/>
        <end position="261"/>
    </location>
</feature>
<dbReference type="PANTHER" id="PTHR23222:SF0">
    <property type="entry name" value="PROHIBITIN 1"/>
    <property type="match status" value="1"/>
</dbReference>
<evidence type="ECO:0000256" key="1">
    <source>
        <dbReference type="ARBA" id="ARBA00004167"/>
    </source>
</evidence>
<feature type="domain" description="Band 7" evidence="3">
    <location>
        <begin position="18"/>
        <end position="181"/>
    </location>
</feature>
<evidence type="ECO:0000256" key="2">
    <source>
        <dbReference type="SAM" id="SignalP"/>
    </source>
</evidence>
<proteinExistence type="predicted"/>
<dbReference type="InterPro" id="IPR000163">
    <property type="entry name" value="Prohibitin"/>
</dbReference>
<protein>
    <submittedName>
        <fullName evidence="4">Prohibitin family protein</fullName>
    </submittedName>
</protein>
<dbReference type="RefSeq" id="WP_379934498.1">
    <property type="nucleotide sequence ID" value="NZ_JBHTHY010000007.1"/>
</dbReference>
<feature type="signal peptide" evidence="2">
    <location>
        <begin position="1"/>
        <end position="21"/>
    </location>
</feature>
<dbReference type="Proteomes" id="UP001597012">
    <property type="component" value="Unassembled WGS sequence"/>
</dbReference>
<dbReference type="SUPFAM" id="SSF117892">
    <property type="entry name" value="Band 7/SPFH domain"/>
    <property type="match status" value="1"/>
</dbReference>
<reference evidence="5" key="1">
    <citation type="journal article" date="2019" name="Int. J. Syst. Evol. Microbiol.">
        <title>The Global Catalogue of Microorganisms (GCM) 10K type strain sequencing project: providing services to taxonomists for standard genome sequencing and annotation.</title>
        <authorList>
            <consortium name="The Broad Institute Genomics Platform"/>
            <consortium name="The Broad Institute Genome Sequencing Center for Infectious Disease"/>
            <person name="Wu L."/>
            <person name="Ma J."/>
        </authorList>
    </citation>
    <scope>NUCLEOTIDE SEQUENCE [LARGE SCALE GENOMIC DNA]</scope>
    <source>
        <strain evidence="5">CCUG 61948</strain>
    </source>
</reference>
<name>A0ABW3B3T9_9FLAO</name>
<dbReference type="InterPro" id="IPR036013">
    <property type="entry name" value="Band_7/SPFH_dom_sf"/>
</dbReference>